<dbReference type="EMBL" id="OZ022409">
    <property type="protein sequence ID" value="CAK9440532.1"/>
    <property type="molecule type" value="Genomic_DNA"/>
</dbReference>
<evidence type="ECO:0000256" key="1">
    <source>
        <dbReference type="ARBA" id="ARBA00008760"/>
    </source>
</evidence>
<dbReference type="InterPro" id="IPR026569">
    <property type="entry name" value="Ribosomal_bL28"/>
</dbReference>
<organism evidence="4 5">
    <name type="scientific">Lodderomyces beijingensis</name>
    <dbReference type="NCBI Taxonomy" id="1775926"/>
    <lineage>
        <taxon>Eukaryota</taxon>
        <taxon>Fungi</taxon>
        <taxon>Dikarya</taxon>
        <taxon>Ascomycota</taxon>
        <taxon>Saccharomycotina</taxon>
        <taxon>Pichiomycetes</taxon>
        <taxon>Debaryomycetaceae</taxon>
        <taxon>Candida/Lodderomyces clade</taxon>
        <taxon>Lodderomyces</taxon>
    </lineage>
</organism>
<dbReference type="SUPFAM" id="SSF143800">
    <property type="entry name" value="L28p-like"/>
    <property type="match status" value="1"/>
</dbReference>
<accession>A0ABP0ZQF1</accession>
<gene>
    <name evidence="4" type="ORF">LODBEIA_P46030</name>
</gene>
<dbReference type="Proteomes" id="UP001497383">
    <property type="component" value="Chromosome 5"/>
</dbReference>
<protein>
    <recommendedName>
        <fullName evidence="6">54S ribosomal protein L24, mitochondrial</fullName>
    </recommendedName>
</protein>
<dbReference type="InterPro" id="IPR034704">
    <property type="entry name" value="Ribosomal_bL28/bL31-like_sf"/>
</dbReference>
<evidence type="ECO:0008006" key="6">
    <source>
        <dbReference type="Google" id="ProtNLM"/>
    </source>
</evidence>
<dbReference type="GeneID" id="92209799"/>
<keyword evidence="3" id="KW-0687">Ribonucleoprotein</keyword>
<evidence type="ECO:0000313" key="5">
    <source>
        <dbReference type="Proteomes" id="UP001497383"/>
    </source>
</evidence>
<proteinExistence type="inferred from homology"/>
<keyword evidence="2" id="KW-0689">Ribosomal protein</keyword>
<dbReference type="RefSeq" id="XP_066831541.1">
    <property type="nucleotide sequence ID" value="XM_066974843.1"/>
</dbReference>
<evidence type="ECO:0000256" key="3">
    <source>
        <dbReference type="ARBA" id="ARBA00023274"/>
    </source>
</evidence>
<name>A0ABP0ZQF1_9ASCO</name>
<keyword evidence="5" id="KW-1185">Reference proteome</keyword>
<reference evidence="4 5" key="1">
    <citation type="submission" date="2024-03" db="EMBL/GenBank/DDBJ databases">
        <authorList>
            <person name="Brejova B."/>
        </authorList>
    </citation>
    <scope>NUCLEOTIDE SEQUENCE [LARGE SCALE GENOMIC DNA]</scope>
    <source>
        <strain evidence="4 5">CBS 14171</strain>
    </source>
</reference>
<dbReference type="PANTHER" id="PTHR13528">
    <property type="entry name" value="39S RIBOSOMAL PROTEIN L28, MITOCHONDRIAL"/>
    <property type="match status" value="1"/>
</dbReference>
<dbReference type="Pfam" id="PF00830">
    <property type="entry name" value="Ribosomal_L28"/>
    <property type="match status" value="1"/>
</dbReference>
<dbReference type="Gene3D" id="2.30.170.40">
    <property type="entry name" value="Ribosomal protein L28/L24"/>
    <property type="match status" value="1"/>
</dbReference>
<comment type="similarity">
    <text evidence="1">Belongs to the bacterial ribosomal protein bL28 family.</text>
</comment>
<dbReference type="InterPro" id="IPR037147">
    <property type="entry name" value="Ribosomal_bL28_sf"/>
</dbReference>
<dbReference type="PANTHER" id="PTHR13528:SF2">
    <property type="entry name" value="LARGE RIBOSOMAL SUBUNIT PROTEIN BL28M"/>
    <property type="match status" value="1"/>
</dbReference>
<evidence type="ECO:0000313" key="4">
    <source>
        <dbReference type="EMBL" id="CAK9440532.1"/>
    </source>
</evidence>
<evidence type="ECO:0000256" key="2">
    <source>
        <dbReference type="ARBA" id="ARBA00022980"/>
    </source>
</evidence>
<sequence length="281" mass="32737">MMMNFLKQASAFSVFSSASSRRNALAGIRHFTSTTPVQERRPPYDKFRKITKYVKRIDENEYTIGQEHPKNLRIPKKIPETPHYKYETRFFKRQNRGLYGGRQRTASKTCSEYFNKNLRSHRPNVNKGGLWSEILNKRIQARISANVLKTVSKVGGIDQYLLKSTPARIKTMGLLGWKLRYQLLQKLEQDERGTLDSKPVQYIHPDGRKFTQTKKQILDELFEHVKRDSYLPVHEKQFLKEYCWLSYGDLVAKLDEYNAKFGALIQSVNSASSPIQQQQGV</sequence>